<organism evidence="2 3">
    <name type="scientific">Puniceibacterium antarcticum</name>
    <dbReference type="NCBI Taxonomy" id="1206336"/>
    <lineage>
        <taxon>Bacteria</taxon>
        <taxon>Pseudomonadati</taxon>
        <taxon>Pseudomonadota</taxon>
        <taxon>Alphaproteobacteria</taxon>
        <taxon>Rhodobacterales</taxon>
        <taxon>Paracoccaceae</taxon>
        <taxon>Puniceibacterium</taxon>
    </lineage>
</organism>
<feature type="transmembrane region" description="Helical" evidence="1">
    <location>
        <begin position="6"/>
        <end position="25"/>
    </location>
</feature>
<dbReference type="AlphaFoldDB" id="A0A2G8RK88"/>
<keyword evidence="1" id="KW-1133">Transmembrane helix</keyword>
<evidence type="ECO:0000313" key="3">
    <source>
        <dbReference type="Proteomes" id="UP000231259"/>
    </source>
</evidence>
<dbReference type="EMBL" id="AWWI01000017">
    <property type="protein sequence ID" value="PIL21985.1"/>
    <property type="molecule type" value="Genomic_DNA"/>
</dbReference>
<evidence type="ECO:0000313" key="2">
    <source>
        <dbReference type="EMBL" id="PIL21985.1"/>
    </source>
</evidence>
<reference evidence="2 3" key="1">
    <citation type="submission" date="2013-09" db="EMBL/GenBank/DDBJ databases">
        <title>Genome sequencing of Phaeobacter antarcticus sp. nov. SM1211.</title>
        <authorList>
            <person name="Zhang X.-Y."/>
            <person name="Liu C."/>
            <person name="Chen X.-L."/>
            <person name="Xie B.-B."/>
            <person name="Qin Q.-L."/>
            <person name="Rong J.-C."/>
            <person name="Zhang Y.-Z."/>
        </authorList>
    </citation>
    <scope>NUCLEOTIDE SEQUENCE [LARGE SCALE GENOMIC DNA]</scope>
    <source>
        <strain evidence="2 3">SM1211</strain>
    </source>
</reference>
<gene>
    <name evidence="2" type="ORF">P775_01425</name>
</gene>
<dbReference type="Proteomes" id="UP000231259">
    <property type="component" value="Unassembled WGS sequence"/>
</dbReference>
<keyword evidence="3" id="KW-1185">Reference proteome</keyword>
<protein>
    <submittedName>
        <fullName evidence="2">Uncharacterized protein</fullName>
    </submittedName>
</protein>
<proteinExistence type="predicted"/>
<evidence type="ECO:0000256" key="1">
    <source>
        <dbReference type="SAM" id="Phobius"/>
    </source>
</evidence>
<keyword evidence="1" id="KW-0812">Transmembrane</keyword>
<name>A0A2G8RK88_9RHOB</name>
<sequence length="32" mass="3515">MTGDLGAVLLLEVLDATGIVPWMAARMKDDRR</sequence>
<accession>A0A2G8RK88</accession>
<keyword evidence="1" id="KW-0472">Membrane</keyword>
<comment type="caution">
    <text evidence="2">The sequence shown here is derived from an EMBL/GenBank/DDBJ whole genome shotgun (WGS) entry which is preliminary data.</text>
</comment>